<dbReference type="Proteomes" id="UP000236291">
    <property type="component" value="Unassembled WGS sequence"/>
</dbReference>
<dbReference type="AlphaFoldDB" id="A0A2K3JRV1"/>
<protein>
    <submittedName>
        <fullName evidence="1">Putative NBS-LRR resistance protein</fullName>
    </submittedName>
</protein>
<dbReference type="EMBL" id="ASHM01120776">
    <property type="protein sequence ID" value="PNX56769.1"/>
    <property type="molecule type" value="Genomic_DNA"/>
</dbReference>
<evidence type="ECO:0000313" key="2">
    <source>
        <dbReference type="Proteomes" id="UP000236291"/>
    </source>
</evidence>
<reference evidence="1 2" key="1">
    <citation type="journal article" date="2014" name="Am. J. Bot.">
        <title>Genome assembly and annotation for red clover (Trifolium pratense; Fabaceae).</title>
        <authorList>
            <person name="Istvanek J."/>
            <person name="Jaros M."/>
            <person name="Krenek A."/>
            <person name="Repkova J."/>
        </authorList>
    </citation>
    <scope>NUCLEOTIDE SEQUENCE [LARGE SCALE GENOMIC DNA]</scope>
    <source>
        <strain evidence="2">cv. Tatra</strain>
        <tissue evidence="1">Young leaves</tissue>
    </source>
</reference>
<accession>A0A2K3JRV1</accession>
<sequence>MSLKHDYLSEATFKHVMQTAELLLFEGIEKGWRNLMPEFVDIDQ</sequence>
<gene>
    <name evidence="1" type="ORF">L195_g058367</name>
</gene>
<reference evidence="1 2" key="2">
    <citation type="journal article" date="2017" name="Front. Plant Sci.">
        <title>Gene Classification and Mining of Molecular Markers Useful in Red Clover (Trifolium pratense) Breeding.</title>
        <authorList>
            <person name="Istvanek J."/>
            <person name="Dluhosova J."/>
            <person name="Dluhos P."/>
            <person name="Patkova L."/>
            <person name="Nedelnik J."/>
            <person name="Repkova J."/>
        </authorList>
    </citation>
    <scope>NUCLEOTIDE SEQUENCE [LARGE SCALE GENOMIC DNA]</scope>
    <source>
        <strain evidence="2">cv. Tatra</strain>
        <tissue evidence="1">Young leaves</tissue>
    </source>
</reference>
<comment type="caution">
    <text evidence="1">The sequence shown here is derived from an EMBL/GenBank/DDBJ whole genome shotgun (WGS) entry which is preliminary data.</text>
</comment>
<proteinExistence type="predicted"/>
<feature type="non-terminal residue" evidence="1">
    <location>
        <position position="44"/>
    </location>
</feature>
<name>A0A2K3JRV1_TRIPR</name>
<organism evidence="1 2">
    <name type="scientific">Trifolium pratense</name>
    <name type="common">Red clover</name>
    <dbReference type="NCBI Taxonomy" id="57577"/>
    <lineage>
        <taxon>Eukaryota</taxon>
        <taxon>Viridiplantae</taxon>
        <taxon>Streptophyta</taxon>
        <taxon>Embryophyta</taxon>
        <taxon>Tracheophyta</taxon>
        <taxon>Spermatophyta</taxon>
        <taxon>Magnoliopsida</taxon>
        <taxon>eudicotyledons</taxon>
        <taxon>Gunneridae</taxon>
        <taxon>Pentapetalae</taxon>
        <taxon>rosids</taxon>
        <taxon>fabids</taxon>
        <taxon>Fabales</taxon>
        <taxon>Fabaceae</taxon>
        <taxon>Papilionoideae</taxon>
        <taxon>50 kb inversion clade</taxon>
        <taxon>NPAAA clade</taxon>
        <taxon>Hologalegina</taxon>
        <taxon>IRL clade</taxon>
        <taxon>Trifolieae</taxon>
        <taxon>Trifolium</taxon>
    </lineage>
</organism>
<evidence type="ECO:0000313" key="1">
    <source>
        <dbReference type="EMBL" id="PNX56769.1"/>
    </source>
</evidence>